<dbReference type="EMBL" id="ML208274">
    <property type="protein sequence ID" value="TFK73630.1"/>
    <property type="molecule type" value="Genomic_DNA"/>
</dbReference>
<reference evidence="1 2" key="1">
    <citation type="journal article" date="2019" name="Nat. Ecol. Evol.">
        <title>Megaphylogeny resolves global patterns of mushroom evolution.</title>
        <authorList>
            <person name="Varga T."/>
            <person name="Krizsan K."/>
            <person name="Foldi C."/>
            <person name="Dima B."/>
            <person name="Sanchez-Garcia M."/>
            <person name="Sanchez-Ramirez S."/>
            <person name="Szollosi G.J."/>
            <person name="Szarkandi J.G."/>
            <person name="Papp V."/>
            <person name="Albert L."/>
            <person name="Andreopoulos W."/>
            <person name="Angelini C."/>
            <person name="Antonin V."/>
            <person name="Barry K.W."/>
            <person name="Bougher N.L."/>
            <person name="Buchanan P."/>
            <person name="Buyck B."/>
            <person name="Bense V."/>
            <person name="Catcheside P."/>
            <person name="Chovatia M."/>
            <person name="Cooper J."/>
            <person name="Damon W."/>
            <person name="Desjardin D."/>
            <person name="Finy P."/>
            <person name="Geml J."/>
            <person name="Haridas S."/>
            <person name="Hughes K."/>
            <person name="Justo A."/>
            <person name="Karasinski D."/>
            <person name="Kautmanova I."/>
            <person name="Kiss B."/>
            <person name="Kocsube S."/>
            <person name="Kotiranta H."/>
            <person name="LaButti K.M."/>
            <person name="Lechner B.E."/>
            <person name="Liimatainen K."/>
            <person name="Lipzen A."/>
            <person name="Lukacs Z."/>
            <person name="Mihaltcheva S."/>
            <person name="Morgado L.N."/>
            <person name="Niskanen T."/>
            <person name="Noordeloos M.E."/>
            <person name="Ohm R.A."/>
            <person name="Ortiz-Santana B."/>
            <person name="Ovrebo C."/>
            <person name="Racz N."/>
            <person name="Riley R."/>
            <person name="Savchenko A."/>
            <person name="Shiryaev A."/>
            <person name="Soop K."/>
            <person name="Spirin V."/>
            <person name="Szebenyi C."/>
            <person name="Tomsovsky M."/>
            <person name="Tulloss R.E."/>
            <person name="Uehling J."/>
            <person name="Grigoriev I.V."/>
            <person name="Vagvolgyi C."/>
            <person name="Papp T."/>
            <person name="Martin F.M."/>
            <person name="Miettinen O."/>
            <person name="Hibbett D.S."/>
            <person name="Nagy L.G."/>
        </authorList>
    </citation>
    <scope>NUCLEOTIDE SEQUENCE [LARGE SCALE GENOMIC DNA]</scope>
    <source>
        <strain evidence="1 2">NL-1719</strain>
    </source>
</reference>
<accession>A0ACD3B690</accession>
<evidence type="ECO:0000313" key="1">
    <source>
        <dbReference type="EMBL" id="TFK73630.1"/>
    </source>
</evidence>
<proteinExistence type="predicted"/>
<sequence>MPLFNDSVGDGSRTRHRLSFHESYILKTFYSTNPTPTNQELNVLAAQTGLDRKWVLNWFGRERTKARRGGDAIPAPVPLFTKGLLRGRTKRIKKKKRAPEVDPQVPDEAGSGPIPMDSLQPQERPASPDESSSSGTEDLPLISPMTHGPVVQVQASLLKRLVKKKCKKPLDGVDVPTGLPSNKTFPGLPDPISTLVSSDALPGLHSQVEKESPQTLPVRCFVDRAHRVNRIPLVAPIPIPLQMADAQKLDEVLSKMQTANDAIRNEPDSFDMVNLPDFDDPTSLFGGHSPHEAITPPSTTQDPFDIEPFTALFGLSQTSAEHASEVDLFKPTSQDDLSAADDPFALLMNEDLVQDESFQAAMNLVSLSQMGFQW</sequence>
<protein>
    <submittedName>
        <fullName evidence="1">Uncharacterized protein</fullName>
    </submittedName>
</protein>
<organism evidence="1 2">
    <name type="scientific">Pluteus cervinus</name>
    <dbReference type="NCBI Taxonomy" id="181527"/>
    <lineage>
        <taxon>Eukaryota</taxon>
        <taxon>Fungi</taxon>
        <taxon>Dikarya</taxon>
        <taxon>Basidiomycota</taxon>
        <taxon>Agaricomycotina</taxon>
        <taxon>Agaricomycetes</taxon>
        <taxon>Agaricomycetidae</taxon>
        <taxon>Agaricales</taxon>
        <taxon>Pluteineae</taxon>
        <taxon>Pluteaceae</taxon>
        <taxon>Pluteus</taxon>
    </lineage>
</organism>
<evidence type="ECO:0000313" key="2">
    <source>
        <dbReference type="Proteomes" id="UP000308600"/>
    </source>
</evidence>
<gene>
    <name evidence="1" type="ORF">BDN72DRAFT_875725</name>
</gene>
<keyword evidence="2" id="KW-1185">Reference proteome</keyword>
<name>A0ACD3B690_9AGAR</name>
<dbReference type="Proteomes" id="UP000308600">
    <property type="component" value="Unassembled WGS sequence"/>
</dbReference>